<evidence type="ECO:0000313" key="2">
    <source>
        <dbReference type="Proteomes" id="UP001418222"/>
    </source>
</evidence>
<dbReference type="EMBL" id="JBBWWQ010000003">
    <property type="protein sequence ID" value="KAK8951698.1"/>
    <property type="molecule type" value="Genomic_DNA"/>
</dbReference>
<protein>
    <submittedName>
        <fullName evidence="1">Uncharacterized protein</fullName>
    </submittedName>
</protein>
<dbReference type="AlphaFoldDB" id="A0AAP0BV86"/>
<proteinExistence type="predicted"/>
<evidence type="ECO:0000313" key="1">
    <source>
        <dbReference type="EMBL" id="KAK8951698.1"/>
    </source>
</evidence>
<comment type="caution">
    <text evidence="1">The sequence shown here is derived from an EMBL/GenBank/DDBJ whole genome shotgun (WGS) entry which is preliminary data.</text>
</comment>
<keyword evidence="2" id="KW-1185">Reference proteome</keyword>
<accession>A0AAP0BV86</accession>
<organism evidence="1 2">
    <name type="scientific">Platanthera zijinensis</name>
    <dbReference type="NCBI Taxonomy" id="2320716"/>
    <lineage>
        <taxon>Eukaryota</taxon>
        <taxon>Viridiplantae</taxon>
        <taxon>Streptophyta</taxon>
        <taxon>Embryophyta</taxon>
        <taxon>Tracheophyta</taxon>
        <taxon>Spermatophyta</taxon>
        <taxon>Magnoliopsida</taxon>
        <taxon>Liliopsida</taxon>
        <taxon>Asparagales</taxon>
        <taxon>Orchidaceae</taxon>
        <taxon>Orchidoideae</taxon>
        <taxon>Orchideae</taxon>
        <taxon>Orchidinae</taxon>
        <taxon>Platanthera</taxon>
    </lineage>
</organism>
<sequence>MRKVTSAMSELARILSAVLAENLGCPRHQFGENCSEITSFLRLNRCPHALFRQTQWAWCPTRTAFSCRFSTKITSSGFQLMKDSKWSSIKPTQMLSLSTMGISFKHNLHAPLFPLFVYYFVANNSMRGPWNQHNMIL</sequence>
<name>A0AAP0BV86_9ASPA</name>
<dbReference type="Proteomes" id="UP001418222">
    <property type="component" value="Unassembled WGS sequence"/>
</dbReference>
<gene>
    <name evidence="1" type="ORF">KSP39_PZI003683</name>
</gene>
<reference evidence="1 2" key="1">
    <citation type="journal article" date="2022" name="Nat. Plants">
        <title>Genomes of leafy and leafless Platanthera orchids illuminate the evolution of mycoheterotrophy.</title>
        <authorList>
            <person name="Li M.H."/>
            <person name="Liu K.W."/>
            <person name="Li Z."/>
            <person name="Lu H.C."/>
            <person name="Ye Q.L."/>
            <person name="Zhang D."/>
            <person name="Wang J.Y."/>
            <person name="Li Y.F."/>
            <person name="Zhong Z.M."/>
            <person name="Liu X."/>
            <person name="Yu X."/>
            <person name="Liu D.K."/>
            <person name="Tu X.D."/>
            <person name="Liu B."/>
            <person name="Hao Y."/>
            <person name="Liao X.Y."/>
            <person name="Jiang Y.T."/>
            <person name="Sun W.H."/>
            <person name="Chen J."/>
            <person name="Chen Y.Q."/>
            <person name="Ai Y."/>
            <person name="Zhai J.W."/>
            <person name="Wu S.S."/>
            <person name="Zhou Z."/>
            <person name="Hsiao Y.Y."/>
            <person name="Wu W.L."/>
            <person name="Chen Y.Y."/>
            <person name="Lin Y.F."/>
            <person name="Hsu J.L."/>
            <person name="Li C.Y."/>
            <person name="Wang Z.W."/>
            <person name="Zhao X."/>
            <person name="Zhong W.Y."/>
            <person name="Ma X.K."/>
            <person name="Ma L."/>
            <person name="Huang J."/>
            <person name="Chen G.Z."/>
            <person name="Huang M.Z."/>
            <person name="Huang L."/>
            <person name="Peng D.H."/>
            <person name="Luo Y.B."/>
            <person name="Zou S.Q."/>
            <person name="Chen S.P."/>
            <person name="Lan S."/>
            <person name="Tsai W.C."/>
            <person name="Van de Peer Y."/>
            <person name="Liu Z.J."/>
        </authorList>
    </citation>
    <scope>NUCLEOTIDE SEQUENCE [LARGE SCALE GENOMIC DNA]</scope>
    <source>
        <strain evidence="1">Lor287</strain>
    </source>
</reference>